<sequence>MIVNTAISVAPQYDSVLFCLFMLSVVLMPHQHCLAKSCENAMPVILDNKSEEGDAPAPIGMVDEQMDCEDIELEIM</sequence>
<keyword evidence="1" id="KW-0732">Signal</keyword>
<comment type="caution">
    <text evidence="2">The sequence shown here is derived from an EMBL/GenBank/DDBJ whole genome shotgun (WGS) entry which is preliminary data.</text>
</comment>
<reference evidence="2 3" key="1">
    <citation type="journal article" date="2019" name="Sci. Rep.">
        <title>Orb-weaving spider Araneus ventricosus genome elucidates the spidroin gene catalogue.</title>
        <authorList>
            <person name="Kono N."/>
            <person name="Nakamura H."/>
            <person name="Ohtoshi R."/>
            <person name="Moran D.A.P."/>
            <person name="Shinohara A."/>
            <person name="Yoshida Y."/>
            <person name="Fujiwara M."/>
            <person name="Mori M."/>
            <person name="Tomita M."/>
            <person name="Arakawa K."/>
        </authorList>
    </citation>
    <scope>NUCLEOTIDE SEQUENCE [LARGE SCALE GENOMIC DNA]</scope>
</reference>
<evidence type="ECO:0000256" key="1">
    <source>
        <dbReference type="SAM" id="SignalP"/>
    </source>
</evidence>
<dbReference type="OrthoDB" id="8195485at2759"/>
<accession>A0A4Y2JD51</accession>
<protein>
    <recommendedName>
        <fullName evidence="4">Secreted protein</fullName>
    </recommendedName>
</protein>
<feature type="chain" id="PRO_5021204275" description="Secreted protein" evidence="1">
    <location>
        <begin position="36"/>
        <end position="76"/>
    </location>
</feature>
<keyword evidence="3" id="KW-1185">Reference proteome</keyword>
<dbReference type="Proteomes" id="UP000499080">
    <property type="component" value="Unassembled WGS sequence"/>
</dbReference>
<evidence type="ECO:0000313" key="2">
    <source>
        <dbReference type="EMBL" id="GBM87844.1"/>
    </source>
</evidence>
<name>A0A4Y2JD51_ARAVE</name>
<gene>
    <name evidence="2" type="ORF">AVEN_58708_1</name>
</gene>
<dbReference type="EMBL" id="BGPR01003414">
    <property type="protein sequence ID" value="GBM87844.1"/>
    <property type="molecule type" value="Genomic_DNA"/>
</dbReference>
<proteinExistence type="predicted"/>
<evidence type="ECO:0000313" key="3">
    <source>
        <dbReference type="Proteomes" id="UP000499080"/>
    </source>
</evidence>
<feature type="signal peptide" evidence="1">
    <location>
        <begin position="1"/>
        <end position="35"/>
    </location>
</feature>
<dbReference type="AlphaFoldDB" id="A0A4Y2JD51"/>
<organism evidence="2 3">
    <name type="scientific">Araneus ventricosus</name>
    <name type="common">Orbweaver spider</name>
    <name type="synonym">Epeira ventricosa</name>
    <dbReference type="NCBI Taxonomy" id="182803"/>
    <lineage>
        <taxon>Eukaryota</taxon>
        <taxon>Metazoa</taxon>
        <taxon>Ecdysozoa</taxon>
        <taxon>Arthropoda</taxon>
        <taxon>Chelicerata</taxon>
        <taxon>Arachnida</taxon>
        <taxon>Araneae</taxon>
        <taxon>Araneomorphae</taxon>
        <taxon>Entelegynae</taxon>
        <taxon>Araneoidea</taxon>
        <taxon>Araneidae</taxon>
        <taxon>Araneus</taxon>
    </lineage>
</organism>
<evidence type="ECO:0008006" key="4">
    <source>
        <dbReference type="Google" id="ProtNLM"/>
    </source>
</evidence>